<organism evidence="1 2">
    <name type="scientific">Actinokineospora iranica</name>
    <dbReference type="NCBI Taxonomy" id="1271860"/>
    <lineage>
        <taxon>Bacteria</taxon>
        <taxon>Bacillati</taxon>
        <taxon>Actinomycetota</taxon>
        <taxon>Actinomycetes</taxon>
        <taxon>Pseudonocardiales</taxon>
        <taxon>Pseudonocardiaceae</taxon>
        <taxon>Actinokineospora</taxon>
    </lineage>
</organism>
<evidence type="ECO:0000313" key="2">
    <source>
        <dbReference type="Proteomes" id="UP000199501"/>
    </source>
</evidence>
<keyword evidence="2" id="KW-1185">Reference proteome</keyword>
<dbReference type="AlphaFoldDB" id="A0A1G6P1C8"/>
<dbReference type="EMBL" id="FMZZ01000004">
    <property type="protein sequence ID" value="SDC73404.1"/>
    <property type="molecule type" value="Genomic_DNA"/>
</dbReference>
<dbReference type="STRING" id="1271860.SAMN05216174_10441"/>
<accession>A0A1G6P1C8</accession>
<evidence type="ECO:0000313" key="1">
    <source>
        <dbReference type="EMBL" id="SDC73404.1"/>
    </source>
</evidence>
<gene>
    <name evidence="1" type="ORF">SAMN05216174_10441</name>
</gene>
<sequence>MDHSAPLGAGLVGRLRVCGPGERLLWASYRQVFYFDVEGLDPLGAPRKNAMSRGALAFGRGVGEFVLTGVGEVLFGGGDESGNDKPPAADHLVFGPGPGCLAHQAVPGIGAEPGKRMNRLWVLTTARLAVAAPRPVPEPEPEAPKSLLGKAVGFGKGVLDVSRDIAKIVTDNRRKYGANIEGEPVAVPDLVQVADFPRALIASVQVVNRKRDACLRVSFIDGSGVDFILDQDSAHHAVELSGGTR</sequence>
<protein>
    <submittedName>
        <fullName evidence="1">Uncharacterized protein</fullName>
    </submittedName>
</protein>
<dbReference type="Proteomes" id="UP000199501">
    <property type="component" value="Unassembled WGS sequence"/>
</dbReference>
<reference evidence="2" key="1">
    <citation type="submission" date="2016-10" db="EMBL/GenBank/DDBJ databases">
        <authorList>
            <person name="Varghese N."/>
            <person name="Submissions S."/>
        </authorList>
    </citation>
    <scope>NUCLEOTIDE SEQUENCE [LARGE SCALE GENOMIC DNA]</scope>
    <source>
        <strain evidence="2">IBRC-M 10403</strain>
    </source>
</reference>
<name>A0A1G6P1C8_9PSEU</name>
<dbReference type="RefSeq" id="WP_139190589.1">
    <property type="nucleotide sequence ID" value="NZ_FMZZ01000004.1"/>
</dbReference>
<proteinExistence type="predicted"/>
<dbReference type="OrthoDB" id="3668204at2"/>